<comment type="caution">
    <text evidence="9">The sequence shown here is derived from an EMBL/GenBank/DDBJ whole genome shotgun (WGS) entry which is preliminary data.</text>
</comment>
<protein>
    <submittedName>
        <fullName evidence="9">ABC transporter permease</fullName>
    </submittedName>
</protein>
<dbReference type="Gene3D" id="1.10.3720.10">
    <property type="entry name" value="MetI-like"/>
    <property type="match status" value="1"/>
</dbReference>
<evidence type="ECO:0000256" key="4">
    <source>
        <dbReference type="ARBA" id="ARBA00022692"/>
    </source>
</evidence>
<evidence type="ECO:0000313" key="9">
    <source>
        <dbReference type="EMBL" id="GAA2073470.1"/>
    </source>
</evidence>
<dbReference type="PROSITE" id="PS50928">
    <property type="entry name" value="ABC_TM1"/>
    <property type="match status" value="1"/>
</dbReference>
<dbReference type="SUPFAM" id="SSF161098">
    <property type="entry name" value="MetI-like"/>
    <property type="match status" value="1"/>
</dbReference>
<feature type="domain" description="ABC transmembrane type-1" evidence="8">
    <location>
        <begin position="97"/>
        <end position="301"/>
    </location>
</feature>
<evidence type="ECO:0000256" key="2">
    <source>
        <dbReference type="ARBA" id="ARBA00022448"/>
    </source>
</evidence>
<keyword evidence="6 7" id="KW-0472">Membrane</keyword>
<keyword evidence="10" id="KW-1185">Reference proteome</keyword>
<accession>A0ABN2VWN9</accession>
<proteinExistence type="inferred from homology"/>
<gene>
    <name evidence="9" type="ORF">GCM10009821_09700</name>
</gene>
<evidence type="ECO:0000256" key="7">
    <source>
        <dbReference type="RuleBase" id="RU363032"/>
    </source>
</evidence>
<feature type="transmembrane region" description="Helical" evidence="7">
    <location>
        <begin position="136"/>
        <end position="160"/>
    </location>
</feature>
<evidence type="ECO:0000256" key="3">
    <source>
        <dbReference type="ARBA" id="ARBA00022475"/>
    </source>
</evidence>
<feature type="transmembrane region" description="Helical" evidence="7">
    <location>
        <begin position="103"/>
        <end position="124"/>
    </location>
</feature>
<dbReference type="PANTHER" id="PTHR43163:SF6">
    <property type="entry name" value="DIPEPTIDE TRANSPORT SYSTEM PERMEASE PROTEIN DPPB-RELATED"/>
    <property type="match status" value="1"/>
</dbReference>
<dbReference type="Proteomes" id="UP001501480">
    <property type="component" value="Unassembled WGS sequence"/>
</dbReference>
<evidence type="ECO:0000256" key="6">
    <source>
        <dbReference type="ARBA" id="ARBA00023136"/>
    </source>
</evidence>
<organism evidence="9 10">
    <name type="scientific">Aeromicrobium halocynthiae</name>
    <dbReference type="NCBI Taxonomy" id="560557"/>
    <lineage>
        <taxon>Bacteria</taxon>
        <taxon>Bacillati</taxon>
        <taxon>Actinomycetota</taxon>
        <taxon>Actinomycetes</taxon>
        <taxon>Propionibacteriales</taxon>
        <taxon>Nocardioidaceae</taxon>
        <taxon>Aeromicrobium</taxon>
    </lineage>
</organism>
<keyword evidence="4 7" id="KW-0812">Transmembrane</keyword>
<dbReference type="Pfam" id="PF00528">
    <property type="entry name" value="BPD_transp_1"/>
    <property type="match status" value="1"/>
</dbReference>
<dbReference type="InterPro" id="IPR045621">
    <property type="entry name" value="BPD_transp_1_N"/>
</dbReference>
<evidence type="ECO:0000259" key="8">
    <source>
        <dbReference type="PROSITE" id="PS50928"/>
    </source>
</evidence>
<evidence type="ECO:0000256" key="5">
    <source>
        <dbReference type="ARBA" id="ARBA00022989"/>
    </source>
</evidence>
<feature type="transmembrane region" description="Helical" evidence="7">
    <location>
        <begin position="166"/>
        <end position="187"/>
    </location>
</feature>
<feature type="transmembrane region" description="Helical" evidence="7">
    <location>
        <begin position="278"/>
        <end position="304"/>
    </location>
</feature>
<comment type="subcellular location">
    <subcellularLocation>
        <location evidence="1 7">Cell membrane</location>
        <topology evidence="1 7">Multi-pass membrane protein</topology>
    </subcellularLocation>
</comment>
<dbReference type="Pfam" id="PF19300">
    <property type="entry name" value="BPD_transp_1_N"/>
    <property type="match status" value="1"/>
</dbReference>
<sequence>MKWRMFLRARLARLAYVLTAITVLTFLMVHLAPGDPARLVAGMDADDNAVEVARQNLGLDRSLPAQFVSYVGGLFRGDLGTSFATRQPVTAEIAQKIGPTMELALIGMVLILLVGIPLGLLGAVSTRKGGRTFEVLFSSGTGAMAAIPQYLVATFLAFLFAVTWQIFPVAGAGAISAAILPAVAIAVRPAAAIARLVRVRTLEVLETPYVRTARSKRLPAWKLYGWHVFPNAITTMLAMGGVLFASLIGGAVIVEQVFARPGLGTALVNGVLLGDYPVVQGIVLLLGFSVVLVNALVDILLGVVDPRTMEAGR</sequence>
<dbReference type="PANTHER" id="PTHR43163">
    <property type="entry name" value="DIPEPTIDE TRANSPORT SYSTEM PERMEASE PROTEIN DPPB-RELATED"/>
    <property type="match status" value="1"/>
</dbReference>
<dbReference type="InterPro" id="IPR035906">
    <property type="entry name" value="MetI-like_sf"/>
</dbReference>
<feature type="transmembrane region" description="Helical" evidence="7">
    <location>
        <begin position="236"/>
        <end position="258"/>
    </location>
</feature>
<dbReference type="EMBL" id="BAAAPY010000002">
    <property type="protein sequence ID" value="GAA2073470.1"/>
    <property type="molecule type" value="Genomic_DNA"/>
</dbReference>
<keyword evidence="3" id="KW-1003">Cell membrane</keyword>
<name>A0ABN2VWN9_9ACTN</name>
<comment type="similarity">
    <text evidence="7">Belongs to the binding-protein-dependent transport system permease family.</text>
</comment>
<keyword evidence="2 7" id="KW-0813">Transport</keyword>
<dbReference type="RefSeq" id="WP_344325177.1">
    <property type="nucleotide sequence ID" value="NZ_BAAAPY010000002.1"/>
</dbReference>
<evidence type="ECO:0000313" key="10">
    <source>
        <dbReference type="Proteomes" id="UP001501480"/>
    </source>
</evidence>
<evidence type="ECO:0000256" key="1">
    <source>
        <dbReference type="ARBA" id="ARBA00004651"/>
    </source>
</evidence>
<dbReference type="InterPro" id="IPR000515">
    <property type="entry name" value="MetI-like"/>
</dbReference>
<keyword evidence="5 7" id="KW-1133">Transmembrane helix</keyword>
<reference evidence="9 10" key="1">
    <citation type="journal article" date="2019" name="Int. J. Syst. Evol. Microbiol.">
        <title>The Global Catalogue of Microorganisms (GCM) 10K type strain sequencing project: providing services to taxonomists for standard genome sequencing and annotation.</title>
        <authorList>
            <consortium name="The Broad Institute Genomics Platform"/>
            <consortium name="The Broad Institute Genome Sequencing Center for Infectious Disease"/>
            <person name="Wu L."/>
            <person name="Ma J."/>
        </authorList>
    </citation>
    <scope>NUCLEOTIDE SEQUENCE [LARGE SCALE GENOMIC DNA]</scope>
    <source>
        <strain evidence="9 10">JCM 15749</strain>
    </source>
</reference>
<dbReference type="CDD" id="cd06261">
    <property type="entry name" value="TM_PBP2"/>
    <property type="match status" value="1"/>
</dbReference>